<dbReference type="InterPro" id="IPR017871">
    <property type="entry name" value="ABC_transporter-like_CS"/>
</dbReference>
<feature type="transmembrane region" description="Helical" evidence="10">
    <location>
        <begin position="137"/>
        <end position="163"/>
    </location>
</feature>
<evidence type="ECO:0000259" key="12">
    <source>
        <dbReference type="PROSITE" id="PS50929"/>
    </source>
</evidence>
<feature type="domain" description="ABC transporter" evidence="11">
    <location>
        <begin position="343"/>
        <end position="579"/>
    </location>
</feature>
<dbReference type="RefSeq" id="WP_038560095.1">
    <property type="nucleotide sequence ID" value="NZ_CP007481.1"/>
</dbReference>
<evidence type="ECO:0000256" key="3">
    <source>
        <dbReference type="ARBA" id="ARBA00022448"/>
    </source>
</evidence>
<accession>X5GXG6</accession>
<dbReference type="EMBL" id="CP007481">
    <property type="protein sequence ID" value="AHX11747.1"/>
    <property type="molecule type" value="Genomic_DNA"/>
</dbReference>
<dbReference type="GO" id="GO:0006879">
    <property type="term" value="P:intracellular iron ion homeostasis"/>
    <property type="evidence" value="ECO:0007669"/>
    <property type="project" value="TreeGrafter"/>
</dbReference>
<keyword evidence="6" id="KW-0067">ATP-binding</keyword>
<dbReference type="AlphaFoldDB" id="X5GXG6"/>
<dbReference type="InterPro" id="IPR011527">
    <property type="entry name" value="ABC1_TM_dom"/>
</dbReference>
<keyword evidence="7 10" id="KW-1133">Transmembrane helix</keyword>
<feature type="domain" description="ABC transmembrane type-1" evidence="12">
    <location>
        <begin position="24"/>
        <end position="310"/>
    </location>
</feature>
<comment type="function">
    <text evidence="9">Part of an ABC transporter complex. Transmembrane domains (TMD) form a pore in the inner membrane and the ATP-binding domain (NBD) is responsible for energy generation.</text>
</comment>
<evidence type="ECO:0000256" key="1">
    <source>
        <dbReference type="ARBA" id="ARBA00004651"/>
    </source>
</evidence>
<evidence type="ECO:0000256" key="5">
    <source>
        <dbReference type="ARBA" id="ARBA00022741"/>
    </source>
</evidence>
<dbReference type="GO" id="GO:0016887">
    <property type="term" value="F:ATP hydrolysis activity"/>
    <property type="evidence" value="ECO:0007669"/>
    <property type="project" value="InterPro"/>
</dbReference>
<feature type="transmembrane region" description="Helical" evidence="10">
    <location>
        <begin position="21"/>
        <end position="44"/>
    </location>
</feature>
<evidence type="ECO:0000256" key="6">
    <source>
        <dbReference type="ARBA" id="ARBA00022840"/>
    </source>
</evidence>
<dbReference type="GO" id="GO:0005524">
    <property type="term" value="F:ATP binding"/>
    <property type="evidence" value="ECO:0007669"/>
    <property type="project" value="UniProtKB-KW"/>
</dbReference>
<evidence type="ECO:0000256" key="7">
    <source>
        <dbReference type="ARBA" id="ARBA00022989"/>
    </source>
</evidence>
<evidence type="ECO:0000256" key="8">
    <source>
        <dbReference type="ARBA" id="ARBA00023136"/>
    </source>
</evidence>
<dbReference type="SUPFAM" id="SSF90123">
    <property type="entry name" value="ABC transporter transmembrane region"/>
    <property type="match status" value="1"/>
</dbReference>
<dbReference type="FunFam" id="3.40.50.300:FF:000287">
    <property type="entry name" value="Multidrug ABC transporter ATP-binding protein"/>
    <property type="match status" value="1"/>
</dbReference>
<dbReference type="SUPFAM" id="SSF52540">
    <property type="entry name" value="P-loop containing nucleoside triphosphate hydrolases"/>
    <property type="match status" value="1"/>
</dbReference>
<evidence type="ECO:0000259" key="11">
    <source>
        <dbReference type="PROSITE" id="PS50893"/>
    </source>
</evidence>
<comment type="subcellular location">
    <subcellularLocation>
        <location evidence="1">Cell membrane</location>
        <topology evidence="1">Multi-pass membrane protein</topology>
    </subcellularLocation>
</comment>
<organism evidence="13 14">
    <name type="scientific">Neorickettsia helminthoeca str. Oregon</name>
    <dbReference type="NCBI Taxonomy" id="1286528"/>
    <lineage>
        <taxon>Bacteria</taxon>
        <taxon>Pseudomonadati</taxon>
        <taxon>Pseudomonadota</taxon>
        <taxon>Alphaproteobacteria</taxon>
        <taxon>Rickettsiales</taxon>
        <taxon>Anaplasmataceae</taxon>
        <taxon>Neorickettsia</taxon>
    </lineage>
</organism>
<feature type="transmembrane region" description="Helical" evidence="10">
    <location>
        <begin position="169"/>
        <end position="188"/>
    </location>
</feature>
<keyword evidence="8 10" id="KW-0472">Membrane</keyword>
<dbReference type="InterPro" id="IPR036640">
    <property type="entry name" value="ABC1_TM_sf"/>
</dbReference>
<comment type="similarity">
    <text evidence="2">Belongs to the ABC transporter superfamily.</text>
</comment>
<dbReference type="PANTHER" id="PTHR24221">
    <property type="entry name" value="ATP-BINDING CASSETTE SUB-FAMILY B"/>
    <property type="match status" value="1"/>
</dbReference>
<dbReference type="KEGG" id="nhm:NHE_0825"/>
<dbReference type="STRING" id="1286528.NHE_0825"/>
<keyword evidence="4 10" id="KW-0812">Transmembrane</keyword>
<dbReference type="InterPro" id="IPR003439">
    <property type="entry name" value="ABC_transporter-like_ATP-bd"/>
</dbReference>
<dbReference type="PROSITE" id="PS50893">
    <property type="entry name" value="ABC_TRANSPORTER_2"/>
    <property type="match status" value="1"/>
</dbReference>
<dbReference type="InterPro" id="IPR039421">
    <property type="entry name" value="Type_1_exporter"/>
</dbReference>
<dbReference type="InterPro" id="IPR003593">
    <property type="entry name" value="AAA+_ATPase"/>
</dbReference>
<dbReference type="CDD" id="cd18582">
    <property type="entry name" value="ABC_6TM_ATM1_ABCB7"/>
    <property type="match status" value="1"/>
</dbReference>
<reference evidence="13 14" key="1">
    <citation type="submission" date="2014-03" db="EMBL/GenBank/DDBJ databases">
        <title>Sequencing and Comparison of Genomes and Transcriptome Profiles of Human Ehrlichiosis Agents.</title>
        <authorList>
            <person name="Lin M."/>
            <person name="Daugherty S.C."/>
            <person name="Nagaraj S."/>
            <person name="Cheng Z."/>
            <person name="Xiong Q."/>
            <person name="Lin F.-Y."/>
            <person name="Sengamalay N."/>
            <person name="Ott S."/>
            <person name="Godinez A."/>
            <person name="Tallon L.J."/>
            <person name="Sadzewicz L."/>
            <person name="Fraser C.M."/>
            <person name="Dunning Hotopp J.C."/>
            <person name="Rikihisa Y."/>
        </authorList>
    </citation>
    <scope>NUCLEOTIDE SEQUENCE [LARGE SCALE GENOMIC DNA]</scope>
    <source>
        <strain evidence="13 14">Oregon</strain>
    </source>
</reference>
<evidence type="ECO:0000256" key="2">
    <source>
        <dbReference type="ARBA" id="ARBA00005417"/>
    </source>
</evidence>
<dbReference type="Gene3D" id="3.40.50.300">
    <property type="entry name" value="P-loop containing nucleotide triphosphate hydrolases"/>
    <property type="match status" value="1"/>
</dbReference>
<dbReference type="PROSITE" id="PS50929">
    <property type="entry name" value="ABC_TM1F"/>
    <property type="match status" value="1"/>
</dbReference>
<evidence type="ECO:0000313" key="13">
    <source>
        <dbReference type="EMBL" id="AHX11747.1"/>
    </source>
</evidence>
<dbReference type="OrthoDB" id="5288404at2"/>
<evidence type="ECO:0000256" key="10">
    <source>
        <dbReference type="SAM" id="Phobius"/>
    </source>
</evidence>
<dbReference type="Gene3D" id="1.20.1560.10">
    <property type="entry name" value="ABC transporter type 1, transmembrane domain"/>
    <property type="match status" value="1"/>
</dbReference>
<feature type="transmembrane region" description="Helical" evidence="10">
    <location>
        <begin position="56"/>
        <end position="76"/>
    </location>
</feature>
<sequence length="588" mass="66076">MGTFSFIFELLWCRSTLKLRVAFILAFFFLCLSKVASGLVPFFYKFLFEAASKIDGINTVGPVVLLILGYTGVRFLSQILNEIKEVFFVLVEQNSVRALALEAFSHLQSMGLKFHVSKKIGEISKITERGTKAIETFLRFLTFSILPTFLEMIFVCALVLIFYPYYYCVSLTVTLLCYCIYTVVITQWRTGYVKKMKVADNQSSHRAMDSLVNYETVKYFNNQCYEVSCYSALLKDYSDLAIRNKRYLSILNIGQGLIIALGLVVINLAVVFDILSGAASLGDFALVNAYLLQLYVPLGNLGFSYRELKLAYIDIDLLRMLLSEKSDDVDSGNTDFVFDSGTVEFKNVSFQYSDGAPILKDLSFRIEKGKTLAIVGKSGSGKSTISKLLFGLYTPSKGRILIDDQDIQYLRKETFQKYIGVVPQDITLFNDTIFNNIAYANPGNATLDDVIKVAKLASIHDLVMSTEDQYQTIVGERGLKLSGGEKQRVAIARMLLKENAKILIFDEASSSLDGKTEAVIKESIEKIGRNCTSLIIAHRLSTVVYADEIIILSEGKIVERGKHSTLLARKGIYYRMWQHQDEQTQTSV</sequence>
<dbReference type="GO" id="GO:0140359">
    <property type="term" value="F:ABC-type transporter activity"/>
    <property type="evidence" value="ECO:0007669"/>
    <property type="project" value="InterPro"/>
</dbReference>
<dbReference type="PROSITE" id="PS00211">
    <property type="entry name" value="ABC_TRANSPORTER_1"/>
    <property type="match status" value="1"/>
</dbReference>
<keyword evidence="5" id="KW-0547">Nucleotide-binding</keyword>
<name>X5GXG6_9RICK</name>
<evidence type="ECO:0000313" key="14">
    <source>
        <dbReference type="Proteomes" id="UP000023755"/>
    </source>
</evidence>
<dbReference type="Pfam" id="PF00664">
    <property type="entry name" value="ABC_membrane"/>
    <property type="match status" value="1"/>
</dbReference>
<evidence type="ECO:0000256" key="4">
    <source>
        <dbReference type="ARBA" id="ARBA00022692"/>
    </source>
</evidence>
<protein>
    <submittedName>
        <fullName evidence="13">ABC transporter family protein</fullName>
    </submittedName>
</protein>
<evidence type="ECO:0000256" key="9">
    <source>
        <dbReference type="ARBA" id="ARBA00024725"/>
    </source>
</evidence>
<proteinExistence type="inferred from homology"/>
<keyword evidence="14" id="KW-1185">Reference proteome</keyword>
<dbReference type="HOGENOM" id="CLU_000604_84_1_5"/>
<dbReference type="Proteomes" id="UP000023755">
    <property type="component" value="Chromosome"/>
</dbReference>
<dbReference type="GO" id="GO:0005886">
    <property type="term" value="C:plasma membrane"/>
    <property type="evidence" value="ECO:0007669"/>
    <property type="project" value="UniProtKB-SubCell"/>
</dbReference>
<dbReference type="Pfam" id="PF00005">
    <property type="entry name" value="ABC_tran"/>
    <property type="match status" value="1"/>
</dbReference>
<feature type="transmembrane region" description="Helical" evidence="10">
    <location>
        <begin position="250"/>
        <end position="272"/>
    </location>
</feature>
<dbReference type="PANTHER" id="PTHR24221:SF402">
    <property type="entry name" value="IRON-SULFUR CLUSTERS TRANSPORTER ABCB7, MITOCHONDRIAL"/>
    <property type="match status" value="1"/>
</dbReference>
<gene>
    <name evidence="13" type="ORF">NHE_0825</name>
</gene>
<dbReference type="InterPro" id="IPR027417">
    <property type="entry name" value="P-loop_NTPase"/>
</dbReference>
<keyword evidence="3" id="KW-0813">Transport</keyword>
<dbReference type="SMART" id="SM00382">
    <property type="entry name" value="AAA"/>
    <property type="match status" value="1"/>
</dbReference>